<name>A0A7W3JTS4_9MICO</name>
<dbReference type="GO" id="GO:0030313">
    <property type="term" value="C:cell envelope"/>
    <property type="evidence" value="ECO:0007669"/>
    <property type="project" value="UniProtKB-SubCell"/>
</dbReference>
<dbReference type="InterPro" id="IPR014756">
    <property type="entry name" value="Ig_E-set"/>
</dbReference>
<organism evidence="8 9">
    <name type="scientific">Alpinimonas psychrophila</name>
    <dbReference type="NCBI Taxonomy" id="748908"/>
    <lineage>
        <taxon>Bacteria</taxon>
        <taxon>Bacillati</taxon>
        <taxon>Actinomycetota</taxon>
        <taxon>Actinomycetes</taxon>
        <taxon>Micrococcales</taxon>
        <taxon>Microbacteriaceae</taxon>
        <taxon>Alpinimonas</taxon>
    </lineage>
</organism>
<dbReference type="InterPro" id="IPR014755">
    <property type="entry name" value="Cu-Rt/internalin_Ig-like"/>
</dbReference>
<dbReference type="GO" id="GO:0005507">
    <property type="term" value="F:copper ion binding"/>
    <property type="evidence" value="ECO:0007669"/>
    <property type="project" value="InterPro"/>
</dbReference>
<dbReference type="SUPFAM" id="SSF81296">
    <property type="entry name" value="E set domains"/>
    <property type="match status" value="1"/>
</dbReference>
<keyword evidence="4" id="KW-0186">Copper</keyword>
<dbReference type="RefSeq" id="WP_182484556.1">
    <property type="nucleotide sequence ID" value="NZ_JACGWU010000003.1"/>
</dbReference>
<evidence type="ECO:0000256" key="2">
    <source>
        <dbReference type="ARBA" id="ARBA00022723"/>
    </source>
</evidence>
<keyword evidence="3 6" id="KW-0732">Signal</keyword>
<keyword evidence="9" id="KW-1185">Reference proteome</keyword>
<evidence type="ECO:0000313" key="8">
    <source>
        <dbReference type="EMBL" id="MBA8829108.1"/>
    </source>
</evidence>
<keyword evidence="2" id="KW-0479">Metal-binding</keyword>
<reference evidence="8 9" key="1">
    <citation type="submission" date="2020-07" db="EMBL/GenBank/DDBJ databases">
        <title>Sequencing the genomes of 1000 actinobacteria strains.</title>
        <authorList>
            <person name="Klenk H.-P."/>
        </authorList>
    </citation>
    <scope>NUCLEOTIDE SEQUENCE [LARGE SCALE GENOMIC DNA]</scope>
    <source>
        <strain evidence="8 9">DSM 23737</strain>
    </source>
</reference>
<dbReference type="Pfam" id="PF04234">
    <property type="entry name" value="CopC"/>
    <property type="match status" value="1"/>
</dbReference>
<feature type="transmembrane region" description="Helical" evidence="5">
    <location>
        <begin position="169"/>
        <end position="194"/>
    </location>
</feature>
<evidence type="ECO:0000313" key="9">
    <source>
        <dbReference type="Proteomes" id="UP000524237"/>
    </source>
</evidence>
<dbReference type="InterPro" id="IPR007348">
    <property type="entry name" value="CopC_dom"/>
</dbReference>
<keyword evidence="5" id="KW-0472">Membrane</keyword>
<dbReference type="InterPro" id="IPR032694">
    <property type="entry name" value="CopC/D"/>
</dbReference>
<evidence type="ECO:0000256" key="5">
    <source>
        <dbReference type="SAM" id="Phobius"/>
    </source>
</evidence>
<proteinExistence type="predicted"/>
<dbReference type="GO" id="GO:0006825">
    <property type="term" value="P:copper ion transport"/>
    <property type="evidence" value="ECO:0007669"/>
    <property type="project" value="InterPro"/>
</dbReference>
<dbReference type="Gene3D" id="2.60.40.1220">
    <property type="match status" value="1"/>
</dbReference>
<feature type="signal peptide" evidence="6">
    <location>
        <begin position="1"/>
        <end position="24"/>
    </location>
</feature>
<protein>
    <recommendedName>
        <fullName evidence="7">CopC domain-containing protein</fullName>
    </recommendedName>
</protein>
<dbReference type="PANTHER" id="PTHR34820">
    <property type="entry name" value="INNER MEMBRANE PROTEIN YEBZ"/>
    <property type="match status" value="1"/>
</dbReference>
<dbReference type="Proteomes" id="UP000524237">
    <property type="component" value="Unassembled WGS sequence"/>
</dbReference>
<evidence type="ECO:0000256" key="3">
    <source>
        <dbReference type="ARBA" id="ARBA00022729"/>
    </source>
</evidence>
<accession>A0A7W3JTS4</accession>
<dbReference type="AlphaFoldDB" id="A0A7W3JTS4"/>
<comment type="subcellular location">
    <subcellularLocation>
        <location evidence="1">Cell envelope</location>
    </subcellularLocation>
</comment>
<keyword evidence="5" id="KW-1133">Transmembrane helix</keyword>
<dbReference type="GO" id="GO:0046688">
    <property type="term" value="P:response to copper ion"/>
    <property type="evidence" value="ECO:0007669"/>
    <property type="project" value="InterPro"/>
</dbReference>
<feature type="chain" id="PRO_5030600882" description="CopC domain-containing protein" evidence="6">
    <location>
        <begin position="25"/>
        <end position="203"/>
    </location>
</feature>
<dbReference type="GO" id="GO:0042597">
    <property type="term" value="C:periplasmic space"/>
    <property type="evidence" value="ECO:0007669"/>
    <property type="project" value="InterPro"/>
</dbReference>
<evidence type="ECO:0000256" key="1">
    <source>
        <dbReference type="ARBA" id="ARBA00004196"/>
    </source>
</evidence>
<dbReference type="PANTHER" id="PTHR34820:SF4">
    <property type="entry name" value="INNER MEMBRANE PROTEIN YEBZ"/>
    <property type="match status" value="1"/>
</dbReference>
<sequence length="203" mass="20394">MHKTLVTLGALIAGLTLAFGSASAATAHSELEGSVPAQGSTVSTVTELVLTFGEAVVPDYSTVVLANSAGISVELGAPTYDTTATVMTIPITSGALPNGDYIAGFRIVSVDGHPISGEIDYTVAGSDVPAFVVPTPSDSATEAATQGPVVTDGTTETVTLTRANDGPNVLVVVGTIFAALVALGLVTVVLLVAIRRNRAKATE</sequence>
<comment type="caution">
    <text evidence="8">The sequence shown here is derived from an EMBL/GenBank/DDBJ whole genome shotgun (WGS) entry which is preliminary data.</text>
</comment>
<gene>
    <name evidence="8" type="ORF">FB555_001211</name>
</gene>
<feature type="domain" description="CopC" evidence="7">
    <location>
        <begin position="28"/>
        <end position="123"/>
    </location>
</feature>
<keyword evidence="5" id="KW-0812">Transmembrane</keyword>
<evidence type="ECO:0000259" key="7">
    <source>
        <dbReference type="Pfam" id="PF04234"/>
    </source>
</evidence>
<evidence type="ECO:0000256" key="6">
    <source>
        <dbReference type="SAM" id="SignalP"/>
    </source>
</evidence>
<dbReference type="GO" id="GO:0005886">
    <property type="term" value="C:plasma membrane"/>
    <property type="evidence" value="ECO:0007669"/>
    <property type="project" value="TreeGrafter"/>
</dbReference>
<dbReference type="EMBL" id="JACGWU010000003">
    <property type="protein sequence ID" value="MBA8829108.1"/>
    <property type="molecule type" value="Genomic_DNA"/>
</dbReference>
<evidence type="ECO:0000256" key="4">
    <source>
        <dbReference type="ARBA" id="ARBA00023008"/>
    </source>
</evidence>